<dbReference type="Gene3D" id="1.10.287.70">
    <property type="match status" value="1"/>
</dbReference>
<evidence type="ECO:0000256" key="9">
    <source>
        <dbReference type="ARBA" id="ARBA00023065"/>
    </source>
</evidence>
<evidence type="ECO:0000256" key="1">
    <source>
        <dbReference type="ARBA" id="ARBA00004141"/>
    </source>
</evidence>
<dbReference type="PANTHER" id="PTHR11537:SF254">
    <property type="entry name" value="POTASSIUM VOLTAGE-GATED CHANNEL PROTEIN SHAB"/>
    <property type="match status" value="1"/>
</dbReference>
<feature type="transmembrane region" description="Helical" evidence="12">
    <location>
        <begin position="200"/>
        <end position="222"/>
    </location>
</feature>
<evidence type="ECO:0000256" key="2">
    <source>
        <dbReference type="ARBA" id="ARBA00022448"/>
    </source>
</evidence>
<keyword evidence="3" id="KW-0633">Potassium transport</keyword>
<dbReference type="GO" id="GO:0001508">
    <property type="term" value="P:action potential"/>
    <property type="evidence" value="ECO:0007669"/>
    <property type="project" value="TreeGrafter"/>
</dbReference>
<evidence type="ECO:0000256" key="10">
    <source>
        <dbReference type="ARBA" id="ARBA00023136"/>
    </source>
</evidence>
<dbReference type="Pfam" id="PF00520">
    <property type="entry name" value="Ion_trans"/>
    <property type="match status" value="1"/>
</dbReference>
<keyword evidence="6" id="KW-0851">Voltage-gated channel</keyword>
<dbReference type="InterPro" id="IPR005821">
    <property type="entry name" value="Ion_trans_dom"/>
</dbReference>
<keyword evidence="11" id="KW-0407">Ion channel</keyword>
<accession>A0A271J5K1</accession>
<evidence type="ECO:0000313" key="15">
    <source>
        <dbReference type="Proteomes" id="UP000216339"/>
    </source>
</evidence>
<name>A0A271J5K1_9BACT</name>
<dbReference type="InterPro" id="IPR027359">
    <property type="entry name" value="Volt_channel_dom_sf"/>
</dbReference>
<evidence type="ECO:0000256" key="6">
    <source>
        <dbReference type="ARBA" id="ARBA00022882"/>
    </source>
</evidence>
<dbReference type="InterPro" id="IPR028325">
    <property type="entry name" value="VG_K_chnl"/>
</dbReference>
<feature type="domain" description="Ion transport" evidence="13">
    <location>
        <begin position="14"/>
        <end position="231"/>
    </location>
</feature>
<dbReference type="PANTHER" id="PTHR11537">
    <property type="entry name" value="VOLTAGE-GATED POTASSIUM CHANNEL"/>
    <property type="match status" value="1"/>
</dbReference>
<keyword evidence="4 12" id="KW-0812">Transmembrane</keyword>
<keyword evidence="9" id="KW-0406">Ion transport</keyword>
<keyword evidence="10 12" id="KW-0472">Membrane</keyword>
<feature type="transmembrane region" description="Helical" evidence="12">
    <location>
        <begin position="46"/>
        <end position="65"/>
    </location>
</feature>
<gene>
    <name evidence="14" type="ORF">BSZ37_15865</name>
</gene>
<evidence type="ECO:0000256" key="7">
    <source>
        <dbReference type="ARBA" id="ARBA00022958"/>
    </source>
</evidence>
<dbReference type="SUPFAM" id="SSF81324">
    <property type="entry name" value="Voltage-gated potassium channels"/>
    <property type="match status" value="1"/>
</dbReference>
<evidence type="ECO:0000256" key="4">
    <source>
        <dbReference type="ARBA" id="ARBA00022692"/>
    </source>
</evidence>
<keyword evidence="7" id="KW-0630">Potassium</keyword>
<evidence type="ECO:0000256" key="11">
    <source>
        <dbReference type="ARBA" id="ARBA00023303"/>
    </source>
</evidence>
<evidence type="ECO:0000259" key="13">
    <source>
        <dbReference type="Pfam" id="PF00520"/>
    </source>
</evidence>
<comment type="caution">
    <text evidence="14">The sequence shown here is derived from an EMBL/GenBank/DDBJ whole genome shotgun (WGS) entry which is preliminary data.</text>
</comment>
<evidence type="ECO:0000256" key="8">
    <source>
        <dbReference type="ARBA" id="ARBA00022989"/>
    </source>
</evidence>
<feature type="transmembrane region" description="Helical" evidence="12">
    <location>
        <begin position="15"/>
        <end position="34"/>
    </location>
</feature>
<dbReference type="PRINTS" id="PR00169">
    <property type="entry name" value="KCHANNEL"/>
</dbReference>
<sequence>MFEIVFHADDPAGKAFDVVLIAAIVASVLVVMLESVTAIQGRYARALLVAEWFFTVLFTIEYVIRLSVLENPTRYARSFFGVVDLLAILPTYISLFVPGAQVLLTVRILRALRVFRVLKLANYLDEANTLSRALAASRRKIFVFIFVVLTVVTVTGSLMYLIEGGENGFTSIPKSVYWAVVTVSTIGFGDITPQTPLGQFLSAVLAVVGYGIIAVPTGIVTVELGREQAEQRARDLTARAMAEVQLARCPKCGLGEHDDDARFCKWCGEEIVVEARPLGPAAAAPSTAPA</sequence>
<protein>
    <submittedName>
        <fullName evidence="14">Ion transporter</fullName>
    </submittedName>
</protein>
<evidence type="ECO:0000256" key="12">
    <source>
        <dbReference type="SAM" id="Phobius"/>
    </source>
</evidence>
<keyword evidence="2" id="KW-0813">Transport</keyword>
<comment type="subcellular location">
    <subcellularLocation>
        <location evidence="1">Membrane</location>
        <topology evidence="1">Multi-pass membrane protein</topology>
    </subcellularLocation>
</comment>
<reference evidence="14 15" key="1">
    <citation type="submission" date="2016-11" db="EMBL/GenBank/DDBJ databases">
        <title>Study of marine rhodopsin-containing bacteria.</title>
        <authorList>
            <person name="Yoshizawa S."/>
            <person name="Kumagai Y."/>
            <person name="Kogure K."/>
        </authorList>
    </citation>
    <scope>NUCLEOTIDE SEQUENCE [LARGE SCALE GENOMIC DNA]</scope>
    <source>
        <strain evidence="14 15">SAORIC-28</strain>
    </source>
</reference>
<dbReference type="GO" id="GO:0005249">
    <property type="term" value="F:voltage-gated potassium channel activity"/>
    <property type="evidence" value="ECO:0007669"/>
    <property type="project" value="InterPro"/>
</dbReference>
<keyword evidence="8 12" id="KW-1133">Transmembrane helix</keyword>
<keyword evidence="5" id="KW-0631">Potassium channel</keyword>
<dbReference type="Gene3D" id="1.20.120.350">
    <property type="entry name" value="Voltage-gated potassium channels. Chain C"/>
    <property type="match status" value="1"/>
</dbReference>
<feature type="transmembrane region" description="Helical" evidence="12">
    <location>
        <begin position="141"/>
        <end position="162"/>
    </location>
</feature>
<dbReference type="EMBL" id="MQWD01000001">
    <property type="protein sequence ID" value="PAP78806.1"/>
    <property type="molecule type" value="Genomic_DNA"/>
</dbReference>
<evidence type="ECO:0000256" key="5">
    <source>
        <dbReference type="ARBA" id="ARBA00022826"/>
    </source>
</evidence>
<keyword evidence="15" id="KW-1185">Reference proteome</keyword>
<feature type="transmembrane region" description="Helical" evidence="12">
    <location>
        <begin position="85"/>
        <end position="109"/>
    </location>
</feature>
<organism evidence="14 15">
    <name type="scientific">Rubrivirga marina</name>
    <dbReference type="NCBI Taxonomy" id="1196024"/>
    <lineage>
        <taxon>Bacteria</taxon>
        <taxon>Pseudomonadati</taxon>
        <taxon>Rhodothermota</taxon>
        <taxon>Rhodothermia</taxon>
        <taxon>Rhodothermales</taxon>
        <taxon>Rubricoccaceae</taxon>
        <taxon>Rubrivirga</taxon>
    </lineage>
</organism>
<dbReference type="Proteomes" id="UP000216339">
    <property type="component" value="Unassembled WGS sequence"/>
</dbReference>
<evidence type="ECO:0000313" key="14">
    <source>
        <dbReference type="EMBL" id="PAP78806.1"/>
    </source>
</evidence>
<dbReference type="GO" id="GO:0008076">
    <property type="term" value="C:voltage-gated potassium channel complex"/>
    <property type="evidence" value="ECO:0007669"/>
    <property type="project" value="InterPro"/>
</dbReference>
<evidence type="ECO:0000256" key="3">
    <source>
        <dbReference type="ARBA" id="ARBA00022538"/>
    </source>
</evidence>
<dbReference type="AlphaFoldDB" id="A0A271J5K1"/>
<proteinExistence type="predicted"/>